<dbReference type="Gene3D" id="3.30.200.110">
    <property type="entry name" value="Inositol-pentakisphosphate 2-kinase, N-lobe"/>
    <property type="match status" value="1"/>
</dbReference>
<keyword evidence="4 6" id="KW-0418">Kinase</keyword>
<dbReference type="GO" id="GO:0005634">
    <property type="term" value="C:nucleus"/>
    <property type="evidence" value="ECO:0007669"/>
    <property type="project" value="TreeGrafter"/>
</dbReference>
<evidence type="ECO:0000313" key="7">
    <source>
        <dbReference type="EMBL" id="KJE91357.1"/>
    </source>
</evidence>
<dbReference type="AlphaFoldDB" id="A0A0D2VMG6"/>
<dbReference type="InterPro" id="IPR009286">
    <property type="entry name" value="Ins_P5_2-kin"/>
</dbReference>
<dbReference type="Proteomes" id="UP000008743">
    <property type="component" value="Unassembled WGS sequence"/>
</dbReference>
<dbReference type="GO" id="GO:0035299">
    <property type="term" value="F:inositol-1,3,4,5,6-pentakisphosphate 2-kinase activity"/>
    <property type="evidence" value="ECO:0007669"/>
    <property type="project" value="UniProtKB-EC"/>
</dbReference>
<dbReference type="EC" id="2.7.1.158" evidence="1 6"/>
<evidence type="ECO:0000256" key="3">
    <source>
        <dbReference type="ARBA" id="ARBA00022741"/>
    </source>
</evidence>
<dbReference type="Pfam" id="PF06090">
    <property type="entry name" value="Ins_P5_2-kin"/>
    <property type="match status" value="1"/>
</dbReference>
<reference evidence="8" key="1">
    <citation type="submission" date="2011-02" db="EMBL/GenBank/DDBJ databases">
        <title>The Genome Sequence of Capsaspora owczarzaki ATCC 30864.</title>
        <authorList>
            <person name="Russ C."/>
            <person name="Cuomo C."/>
            <person name="Burger G."/>
            <person name="Gray M.W."/>
            <person name="Holland P.W.H."/>
            <person name="King N."/>
            <person name="Lang F.B.F."/>
            <person name="Roger A.J."/>
            <person name="Ruiz-Trillo I."/>
            <person name="Young S.K."/>
            <person name="Zeng Q."/>
            <person name="Gargeya S."/>
            <person name="Alvarado L."/>
            <person name="Berlin A."/>
            <person name="Chapman S.B."/>
            <person name="Chen Z."/>
            <person name="Freedman E."/>
            <person name="Gellesch M."/>
            <person name="Goldberg J."/>
            <person name="Griggs A."/>
            <person name="Gujja S."/>
            <person name="Heilman E."/>
            <person name="Heiman D."/>
            <person name="Howarth C."/>
            <person name="Mehta T."/>
            <person name="Neiman D."/>
            <person name="Pearson M."/>
            <person name="Roberts A."/>
            <person name="Saif S."/>
            <person name="Shea T."/>
            <person name="Shenoy N."/>
            <person name="Sisk P."/>
            <person name="Stolte C."/>
            <person name="Sykes S."/>
            <person name="White J."/>
            <person name="Yandava C."/>
            <person name="Haas B."/>
            <person name="Nusbaum C."/>
            <person name="Birren B."/>
        </authorList>
    </citation>
    <scope>NUCLEOTIDE SEQUENCE</scope>
    <source>
        <strain evidence="8">ATCC 30864</strain>
    </source>
</reference>
<dbReference type="EMBL" id="KE346362">
    <property type="protein sequence ID" value="KJE91357.1"/>
    <property type="molecule type" value="Genomic_DNA"/>
</dbReference>
<dbReference type="PANTHER" id="PTHR14456:SF2">
    <property type="entry name" value="INOSITOL-PENTAKISPHOSPHATE 2-KINASE"/>
    <property type="match status" value="1"/>
</dbReference>
<dbReference type="PANTHER" id="PTHR14456">
    <property type="entry name" value="INOSITOL POLYPHOSPHATE KINASE 1"/>
    <property type="match status" value="1"/>
</dbReference>
<evidence type="ECO:0000256" key="1">
    <source>
        <dbReference type="ARBA" id="ARBA00012023"/>
    </source>
</evidence>
<dbReference type="GO" id="GO:0005524">
    <property type="term" value="F:ATP binding"/>
    <property type="evidence" value="ECO:0007669"/>
    <property type="project" value="UniProtKB-KW"/>
</dbReference>
<gene>
    <name evidence="7" type="ORF">CAOG_002501</name>
</gene>
<comment type="catalytic activity">
    <reaction evidence="6">
        <text>1D-myo-inositol 1,3,4,5,6-pentakisphosphate + ATP = 1D-myo-inositol hexakisphosphate + ADP + H(+)</text>
        <dbReference type="Rhea" id="RHEA:20313"/>
        <dbReference type="ChEBI" id="CHEBI:15378"/>
        <dbReference type="ChEBI" id="CHEBI:30616"/>
        <dbReference type="ChEBI" id="CHEBI:57733"/>
        <dbReference type="ChEBI" id="CHEBI:58130"/>
        <dbReference type="ChEBI" id="CHEBI:456216"/>
        <dbReference type="EC" id="2.7.1.158"/>
    </reaction>
</comment>
<keyword evidence="2 6" id="KW-0808">Transferase</keyword>
<dbReference type="InParanoid" id="A0A0D2VMG6"/>
<keyword evidence="5 6" id="KW-0067">ATP-binding</keyword>
<dbReference type="OrthoDB" id="272370at2759"/>
<dbReference type="PhylomeDB" id="A0A0D2VMG6"/>
<dbReference type="OMA" id="HRQHCIV"/>
<proteinExistence type="predicted"/>
<evidence type="ECO:0000256" key="5">
    <source>
        <dbReference type="ARBA" id="ARBA00022840"/>
    </source>
</evidence>
<evidence type="ECO:0000256" key="6">
    <source>
        <dbReference type="RuleBase" id="RU364126"/>
    </source>
</evidence>
<dbReference type="GO" id="GO:0032958">
    <property type="term" value="P:inositol phosphate biosynthetic process"/>
    <property type="evidence" value="ECO:0007669"/>
    <property type="project" value="TreeGrafter"/>
</dbReference>
<evidence type="ECO:0000256" key="2">
    <source>
        <dbReference type="ARBA" id="ARBA00022679"/>
    </source>
</evidence>
<organism evidence="7 8">
    <name type="scientific">Capsaspora owczarzaki (strain ATCC 30864)</name>
    <dbReference type="NCBI Taxonomy" id="595528"/>
    <lineage>
        <taxon>Eukaryota</taxon>
        <taxon>Filasterea</taxon>
        <taxon>Capsaspora</taxon>
    </lineage>
</organism>
<accession>A0A0D2VMG6</accession>
<comment type="domain">
    <text evidence="6">The EXKPK motif is conserved in inositol-pentakisphosphate 2-kinases of both family 1 and 2.</text>
</comment>
<dbReference type="InterPro" id="IPR043001">
    <property type="entry name" value="IP5_2-K_N_lobe"/>
</dbReference>
<dbReference type="eggNOG" id="KOG4749">
    <property type="taxonomic scope" value="Eukaryota"/>
</dbReference>
<dbReference type="STRING" id="595528.A0A0D2VMG6"/>
<keyword evidence="3 6" id="KW-0547">Nucleotide-binding</keyword>
<keyword evidence="8" id="KW-1185">Reference proteome</keyword>
<name>A0A0D2VMG6_CAPO3</name>
<evidence type="ECO:0000256" key="4">
    <source>
        <dbReference type="ARBA" id="ARBA00022777"/>
    </source>
</evidence>
<dbReference type="RefSeq" id="XP_004349251.1">
    <property type="nucleotide sequence ID" value="XM_004349201.2"/>
</dbReference>
<comment type="function">
    <text evidence="6">Phosphorylates Ins(1,3,4,5,6)P5 at position 2 to form Ins(1,2,3,4,5,6)P6 (InsP6 or phytate).</text>
</comment>
<sequence length="456" mass="50832">MQALRAEDWSYRGEGAANIVVSFTGDQASNPELEGKVLRIRKSPVVAPSEPRQTFSTEQNYAYLTRLIAPLLGDEYVNAGQLVPLAATFLQDLDQRIAAERPAKRVQAARLDCAGSAAQLLRDVGRPFIQSHDQSDTFCVEIKPKWGFLPTSSFIHPSNATAKLSKCRYCMHQWLKVSNGSIDRRSRYCPLDLFSGTRHRVERALHSLVDVPQNNVRVFRNGRAILTGDKAPPADSNSRAYIAELDRHLVDLVPAAADDSDAQPPHVQTFVSLLAEILLQEPLLQRLQAAQRLDHLDIEGLKGLYDSVIERHPVGQDHWLWDGRFDAPEWSRVVQQALARSSTAPSLSVHDVAALSLDEKAAIIAEYLLAATVKDCSIMVSVQRLSTPSEDPATHFKHITHSGTRFRYHVAVVDLDPKLFRNIPKYHRDDGEIVQHYMDHADDSTCYCSGPAQPAQ</sequence>
<evidence type="ECO:0000313" key="8">
    <source>
        <dbReference type="Proteomes" id="UP000008743"/>
    </source>
</evidence>
<protein>
    <recommendedName>
        <fullName evidence="1 6">Inositol-pentakisphosphate 2-kinase</fullName>
        <ecNumber evidence="1 6">2.7.1.158</ecNumber>
    </recommendedName>
</protein>